<dbReference type="PANTHER" id="PTHR24113">
    <property type="entry name" value="RAN GTPASE-ACTIVATING PROTEIN 1"/>
    <property type="match status" value="1"/>
</dbReference>
<dbReference type="GO" id="GO:0006913">
    <property type="term" value="P:nucleocytoplasmic transport"/>
    <property type="evidence" value="ECO:0007669"/>
    <property type="project" value="TreeGrafter"/>
</dbReference>
<dbReference type="SUPFAM" id="SSF52047">
    <property type="entry name" value="RNI-like"/>
    <property type="match status" value="1"/>
</dbReference>
<accession>A0A6G0X1I4</accession>
<evidence type="ECO:0000313" key="4">
    <source>
        <dbReference type="EMBL" id="KAF0733757.1"/>
    </source>
</evidence>
<sequence length="481" mass="53048">MKKARRNSCNGSGPVHLPPDVVQRIATFIMDASEFFTFLDAFQGTSISLGTLQHLWMASFHSPFHMLWPELHVDEVSAARVARLETDRTYFKTIHVHAVYDLEILHSCVSATTSLSLYTCPLASEVDVPLETWYQRLAGLPISHLTWLKGPFRGVPQCMDPLVAVLPQMSLLTTIDLSNACVSSLEGLFDYIRDSKLTRLSLCNVTTIQNGTAPVYMASLLHRAELASLAHWLATQPVTAFAMSKWSVPNNQKVLFQFYDALWTCPTLHKFAATTQLLPHLDAYSFTTPLQIVHLSLTNCGLTANTASNLANAIAGSKVEWLDLSNNNIGFVGMHSLSVLGLRRSNVRQLFVNSCDLLDAGCSHLANVLPNTSLELVSLEKNQITDMSVMFLGFVLRTFTTLSSLHLRSNEVTITGAHALIESLGMRPCDVTHVVDLDDNLIDDVDQDTLETLAAKQPALKDCAFSCAASFASQDFDENDE</sequence>
<dbReference type="GO" id="GO:0005829">
    <property type="term" value="C:cytosol"/>
    <property type="evidence" value="ECO:0007669"/>
    <property type="project" value="TreeGrafter"/>
</dbReference>
<dbReference type="GO" id="GO:0048471">
    <property type="term" value="C:perinuclear region of cytoplasm"/>
    <property type="evidence" value="ECO:0007669"/>
    <property type="project" value="TreeGrafter"/>
</dbReference>
<comment type="caution">
    <text evidence="4">The sequence shown here is derived from an EMBL/GenBank/DDBJ whole genome shotgun (WGS) entry which is preliminary data.</text>
</comment>
<name>A0A6G0X1I4_9STRA</name>
<evidence type="ECO:0008006" key="6">
    <source>
        <dbReference type="Google" id="ProtNLM"/>
    </source>
</evidence>
<dbReference type="InterPro" id="IPR027038">
    <property type="entry name" value="RanGap"/>
</dbReference>
<dbReference type="GO" id="GO:0005096">
    <property type="term" value="F:GTPase activator activity"/>
    <property type="evidence" value="ECO:0007669"/>
    <property type="project" value="UniProtKB-KW"/>
</dbReference>
<keyword evidence="1" id="KW-0343">GTPase activation</keyword>
<reference evidence="4 5" key="1">
    <citation type="submission" date="2019-07" db="EMBL/GenBank/DDBJ databases">
        <title>Genomics analysis of Aphanomyces spp. identifies a new class of oomycete effector associated with host adaptation.</title>
        <authorList>
            <person name="Gaulin E."/>
        </authorList>
    </citation>
    <scope>NUCLEOTIDE SEQUENCE [LARGE SCALE GENOMIC DNA]</scope>
    <source>
        <strain evidence="4 5">ATCC 201684</strain>
    </source>
</reference>
<keyword evidence="5" id="KW-1185">Reference proteome</keyword>
<evidence type="ECO:0000256" key="2">
    <source>
        <dbReference type="ARBA" id="ARBA00022614"/>
    </source>
</evidence>
<dbReference type="Proteomes" id="UP000481153">
    <property type="component" value="Unassembled WGS sequence"/>
</dbReference>
<dbReference type="Gene3D" id="3.80.10.10">
    <property type="entry name" value="Ribonuclease Inhibitor"/>
    <property type="match status" value="1"/>
</dbReference>
<dbReference type="EMBL" id="VJMJ01000119">
    <property type="protein sequence ID" value="KAF0733757.1"/>
    <property type="molecule type" value="Genomic_DNA"/>
</dbReference>
<gene>
    <name evidence="4" type="ORF">Ae201684_009328</name>
</gene>
<evidence type="ECO:0000256" key="1">
    <source>
        <dbReference type="ARBA" id="ARBA00022468"/>
    </source>
</evidence>
<proteinExistence type="predicted"/>
<dbReference type="SMART" id="SM00368">
    <property type="entry name" value="LRR_RI"/>
    <property type="match status" value="3"/>
</dbReference>
<dbReference type="GO" id="GO:0005634">
    <property type="term" value="C:nucleus"/>
    <property type="evidence" value="ECO:0007669"/>
    <property type="project" value="TreeGrafter"/>
</dbReference>
<dbReference type="InterPro" id="IPR032675">
    <property type="entry name" value="LRR_dom_sf"/>
</dbReference>
<dbReference type="PANTHER" id="PTHR24113:SF12">
    <property type="entry name" value="RAN GTPASE-ACTIVATING PROTEIN 1"/>
    <property type="match status" value="1"/>
</dbReference>
<evidence type="ECO:0000256" key="3">
    <source>
        <dbReference type="ARBA" id="ARBA00022737"/>
    </source>
</evidence>
<protein>
    <recommendedName>
        <fullName evidence="6">F-box domain-containing protein</fullName>
    </recommendedName>
</protein>
<dbReference type="AlphaFoldDB" id="A0A6G0X1I4"/>
<dbReference type="VEuPathDB" id="FungiDB:AeMF1_000571"/>
<dbReference type="GO" id="GO:0031267">
    <property type="term" value="F:small GTPase binding"/>
    <property type="evidence" value="ECO:0007669"/>
    <property type="project" value="TreeGrafter"/>
</dbReference>
<keyword evidence="3" id="KW-0677">Repeat</keyword>
<organism evidence="4 5">
    <name type="scientific">Aphanomyces euteiches</name>
    <dbReference type="NCBI Taxonomy" id="100861"/>
    <lineage>
        <taxon>Eukaryota</taxon>
        <taxon>Sar</taxon>
        <taxon>Stramenopiles</taxon>
        <taxon>Oomycota</taxon>
        <taxon>Saprolegniomycetes</taxon>
        <taxon>Saprolegniales</taxon>
        <taxon>Verrucalvaceae</taxon>
        <taxon>Aphanomyces</taxon>
    </lineage>
</organism>
<keyword evidence="2" id="KW-0433">Leucine-rich repeat</keyword>
<evidence type="ECO:0000313" key="5">
    <source>
        <dbReference type="Proteomes" id="UP000481153"/>
    </source>
</evidence>